<dbReference type="InterPro" id="IPR005823">
    <property type="entry name" value="Ribosomal_uL13_bac-type"/>
</dbReference>
<dbReference type="InterPro" id="IPR036899">
    <property type="entry name" value="Ribosomal_uL13_sf"/>
</dbReference>
<dbReference type="GO" id="GO:0017148">
    <property type="term" value="P:negative regulation of translation"/>
    <property type="evidence" value="ECO:0007669"/>
    <property type="project" value="TreeGrafter"/>
</dbReference>
<name>A0A9E2NWB5_9BACT</name>
<reference evidence="7" key="1">
    <citation type="journal article" date="2021" name="PeerJ">
        <title>Extensive microbial diversity within the chicken gut microbiome revealed by metagenomics and culture.</title>
        <authorList>
            <person name="Gilroy R."/>
            <person name="Ravi A."/>
            <person name="Getino M."/>
            <person name="Pursley I."/>
            <person name="Horton D.L."/>
            <person name="Alikhan N.F."/>
            <person name="Baker D."/>
            <person name="Gharbi K."/>
            <person name="Hall N."/>
            <person name="Watson M."/>
            <person name="Adriaenssens E.M."/>
            <person name="Foster-Nyarko E."/>
            <person name="Jarju S."/>
            <person name="Secka A."/>
            <person name="Antonio M."/>
            <person name="Oren A."/>
            <person name="Chaudhuri R.R."/>
            <person name="La Ragione R."/>
            <person name="Hildebrand F."/>
            <person name="Pallen M.J."/>
        </authorList>
    </citation>
    <scope>NUCLEOTIDE SEQUENCE</scope>
    <source>
        <strain evidence="7">A5-1222</strain>
    </source>
</reference>
<dbReference type="EMBL" id="JAHLFM010000041">
    <property type="protein sequence ID" value="MBU3831035.1"/>
    <property type="molecule type" value="Genomic_DNA"/>
</dbReference>
<dbReference type="AlphaFoldDB" id="A0A9E2NWB5"/>
<dbReference type="GO" id="GO:0022625">
    <property type="term" value="C:cytosolic large ribosomal subunit"/>
    <property type="evidence" value="ECO:0007669"/>
    <property type="project" value="TreeGrafter"/>
</dbReference>
<keyword evidence="3 4" id="KW-0687">Ribonucleoprotein</keyword>
<dbReference type="PANTHER" id="PTHR11545">
    <property type="entry name" value="RIBOSOMAL PROTEIN L13"/>
    <property type="match status" value="1"/>
</dbReference>
<gene>
    <name evidence="4 6 7" type="primary">rplM</name>
    <name evidence="7" type="ORF">H9897_02675</name>
</gene>
<dbReference type="SUPFAM" id="SSF52161">
    <property type="entry name" value="Ribosomal protein L13"/>
    <property type="match status" value="1"/>
</dbReference>
<dbReference type="PROSITE" id="PS00783">
    <property type="entry name" value="RIBOSOMAL_L13"/>
    <property type="match status" value="1"/>
</dbReference>
<dbReference type="Proteomes" id="UP000824247">
    <property type="component" value="Unassembled WGS sequence"/>
</dbReference>
<comment type="function">
    <text evidence="4 6">This protein is one of the early assembly proteins of the 50S ribosomal subunit, although it is not seen to bind rRNA by itself. It is important during the early stages of 50S assembly.</text>
</comment>
<dbReference type="NCBIfam" id="TIGR01066">
    <property type="entry name" value="rplM_bact"/>
    <property type="match status" value="1"/>
</dbReference>
<comment type="subunit">
    <text evidence="4">Part of the 50S ribosomal subunit.</text>
</comment>
<dbReference type="CDD" id="cd00392">
    <property type="entry name" value="Ribosomal_L13"/>
    <property type="match status" value="1"/>
</dbReference>
<keyword evidence="2 4" id="KW-0689">Ribosomal protein</keyword>
<dbReference type="InterPro" id="IPR005822">
    <property type="entry name" value="Ribosomal_uL13"/>
</dbReference>
<dbReference type="Pfam" id="PF00572">
    <property type="entry name" value="Ribosomal_L13"/>
    <property type="match status" value="1"/>
</dbReference>
<evidence type="ECO:0000256" key="5">
    <source>
        <dbReference type="RuleBase" id="RU003877"/>
    </source>
</evidence>
<evidence type="ECO:0000256" key="4">
    <source>
        <dbReference type="HAMAP-Rule" id="MF_01366"/>
    </source>
</evidence>
<dbReference type="PANTHER" id="PTHR11545:SF2">
    <property type="entry name" value="LARGE RIBOSOMAL SUBUNIT PROTEIN UL13M"/>
    <property type="match status" value="1"/>
</dbReference>
<proteinExistence type="inferred from homology"/>
<evidence type="ECO:0000256" key="1">
    <source>
        <dbReference type="ARBA" id="ARBA00006227"/>
    </source>
</evidence>
<sequence length="155" mass="17636">MQKSSMLKKEAAIANRKWYIVDATDLVLGRLSVAVANILRGKNKACFTPNVDCGDFVIIVNANKVVLTGNKENTEIWYNSSHYIGGLRSRSGKEMITKYSEELIRRSIKGMLPQNRLSRQILRKLFVYSGSNHKHEAQKPTMLEFNEFKVSKKGK</sequence>
<comment type="caution">
    <text evidence="7">The sequence shown here is derived from an EMBL/GenBank/DDBJ whole genome shotgun (WGS) entry which is preliminary data.</text>
</comment>
<evidence type="ECO:0000313" key="8">
    <source>
        <dbReference type="Proteomes" id="UP000824247"/>
    </source>
</evidence>
<protein>
    <recommendedName>
        <fullName evidence="4">Large ribosomal subunit protein uL13</fullName>
    </recommendedName>
</protein>
<organism evidence="7 8">
    <name type="scientific">Candidatus Ureaplasma intestinipullorum</name>
    <dbReference type="NCBI Taxonomy" id="2838770"/>
    <lineage>
        <taxon>Bacteria</taxon>
        <taxon>Bacillati</taxon>
        <taxon>Mycoplasmatota</taxon>
        <taxon>Mycoplasmoidales</taxon>
        <taxon>Mycoplasmoidaceae</taxon>
        <taxon>Ureaplasma</taxon>
    </lineage>
</organism>
<evidence type="ECO:0000256" key="3">
    <source>
        <dbReference type="ARBA" id="ARBA00023274"/>
    </source>
</evidence>
<dbReference type="InterPro" id="IPR023563">
    <property type="entry name" value="Ribosomal_uL13_CS"/>
</dbReference>
<dbReference type="HAMAP" id="MF_01366">
    <property type="entry name" value="Ribosomal_uL13"/>
    <property type="match status" value="1"/>
</dbReference>
<dbReference type="GO" id="GO:0003735">
    <property type="term" value="F:structural constituent of ribosome"/>
    <property type="evidence" value="ECO:0007669"/>
    <property type="project" value="InterPro"/>
</dbReference>
<dbReference type="GO" id="GO:0003729">
    <property type="term" value="F:mRNA binding"/>
    <property type="evidence" value="ECO:0007669"/>
    <property type="project" value="TreeGrafter"/>
</dbReference>
<evidence type="ECO:0000313" key="7">
    <source>
        <dbReference type="EMBL" id="MBU3831035.1"/>
    </source>
</evidence>
<dbReference type="GO" id="GO:0006412">
    <property type="term" value="P:translation"/>
    <property type="evidence" value="ECO:0007669"/>
    <property type="project" value="UniProtKB-UniRule"/>
</dbReference>
<dbReference type="PIRSF" id="PIRSF002181">
    <property type="entry name" value="Ribosomal_L13"/>
    <property type="match status" value="1"/>
</dbReference>
<accession>A0A9E2NWB5</accession>
<evidence type="ECO:0000256" key="6">
    <source>
        <dbReference type="RuleBase" id="RU003878"/>
    </source>
</evidence>
<dbReference type="Gene3D" id="3.90.1180.10">
    <property type="entry name" value="Ribosomal protein L13"/>
    <property type="match status" value="1"/>
</dbReference>
<comment type="similarity">
    <text evidence="1 4 5">Belongs to the universal ribosomal protein uL13 family.</text>
</comment>
<reference evidence="7" key="2">
    <citation type="submission" date="2021-04" db="EMBL/GenBank/DDBJ databases">
        <authorList>
            <person name="Gilroy R."/>
        </authorList>
    </citation>
    <scope>NUCLEOTIDE SEQUENCE</scope>
    <source>
        <strain evidence="7">A5-1222</strain>
    </source>
</reference>
<evidence type="ECO:0000256" key="2">
    <source>
        <dbReference type="ARBA" id="ARBA00022980"/>
    </source>
</evidence>